<comment type="caution">
    <text evidence="8">The sequence shown here is derived from an EMBL/GenBank/DDBJ whole genome shotgun (WGS) entry which is preliminary data.</text>
</comment>
<evidence type="ECO:0000256" key="2">
    <source>
        <dbReference type="ARBA" id="ARBA00022617"/>
    </source>
</evidence>
<dbReference type="Pfam" id="PF00067">
    <property type="entry name" value="p450"/>
    <property type="match status" value="1"/>
</dbReference>
<keyword evidence="5" id="KW-0408">Iron</keyword>
<evidence type="ECO:0000313" key="8">
    <source>
        <dbReference type="EMBL" id="KAL0340569.1"/>
    </source>
</evidence>
<dbReference type="GO" id="GO:0020037">
    <property type="term" value="F:heme binding"/>
    <property type="evidence" value="ECO:0007669"/>
    <property type="project" value="InterPro"/>
</dbReference>
<dbReference type="GO" id="GO:0016705">
    <property type="term" value="F:oxidoreductase activity, acting on paired donors, with incorporation or reduction of molecular oxygen"/>
    <property type="evidence" value="ECO:0007669"/>
    <property type="project" value="InterPro"/>
</dbReference>
<evidence type="ECO:0000256" key="1">
    <source>
        <dbReference type="ARBA" id="ARBA00004167"/>
    </source>
</evidence>
<comment type="subcellular location">
    <subcellularLocation>
        <location evidence="1">Membrane</location>
        <topology evidence="1">Single-pass membrane protein</topology>
    </subcellularLocation>
</comment>
<evidence type="ECO:0000256" key="7">
    <source>
        <dbReference type="SAM" id="Phobius"/>
    </source>
</evidence>
<name>A0AAW2NCF4_SESRA</name>
<keyword evidence="7" id="KW-0812">Transmembrane</keyword>
<dbReference type="GO" id="GO:0005506">
    <property type="term" value="F:iron ion binding"/>
    <property type="evidence" value="ECO:0007669"/>
    <property type="project" value="InterPro"/>
</dbReference>
<accession>A0AAW2NCF4</accession>
<dbReference type="Gene3D" id="1.10.630.10">
    <property type="entry name" value="Cytochrome P450"/>
    <property type="match status" value="1"/>
</dbReference>
<dbReference type="InterPro" id="IPR001128">
    <property type="entry name" value="Cyt_P450"/>
</dbReference>
<dbReference type="PRINTS" id="PR00463">
    <property type="entry name" value="EP450I"/>
</dbReference>
<protein>
    <submittedName>
        <fullName evidence="8">Cytochrome</fullName>
    </submittedName>
</protein>
<dbReference type="AlphaFoldDB" id="A0AAW2NCF4"/>
<dbReference type="GO" id="GO:0004497">
    <property type="term" value="F:monooxygenase activity"/>
    <property type="evidence" value="ECO:0007669"/>
    <property type="project" value="UniProtKB-KW"/>
</dbReference>
<keyword evidence="3" id="KW-0479">Metal-binding</keyword>
<evidence type="ECO:0000256" key="4">
    <source>
        <dbReference type="ARBA" id="ARBA00023002"/>
    </source>
</evidence>
<keyword evidence="6" id="KW-0503">Monooxygenase</keyword>
<keyword evidence="2" id="KW-0349">Heme</keyword>
<dbReference type="SUPFAM" id="SSF48264">
    <property type="entry name" value="Cytochrome P450"/>
    <property type="match status" value="1"/>
</dbReference>
<evidence type="ECO:0000256" key="3">
    <source>
        <dbReference type="ARBA" id="ARBA00022723"/>
    </source>
</evidence>
<dbReference type="EMBL" id="JACGWJ010000020">
    <property type="protein sequence ID" value="KAL0340569.1"/>
    <property type="molecule type" value="Genomic_DNA"/>
</dbReference>
<reference evidence="8" key="1">
    <citation type="submission" date="2020-06" db="EMBL/GenBank/DDBJ databases">
        <authorList>
            <person name="Li T."/>
            <person name="Hu X."/>
            <person name="Zhang T."/>
            <person name="Song X."/>
            <person name="Zhang H."/>
            <person name="Dai N."/>
            <person name="Sheng W."/>
            <person name="Hou X."/>
            <person name="Wei L."/>
        </authorList>
    </citation>
    <scope>NUCLEOTIDE SEQUENCE</scope>
    <source>
        <strain evidence="8">G02</strain>
        <tissue evidence="8">Leaf</tissue>
    </source>
</reference>
<evidence type="ECO:0000256" key="5">
    <source>
        <dbReference type="ARBA" id="ARBA00023004"/>
    </source>
</evidence>
<sequence>MSAPRGFSLDVALLPFAFEVEASPYMTIGSKFLAIASNWTNILINSYMDFYDIVDLLVILMLFIERLAFFRLRPIDKLSGGNLSKTYAFCAAIPFFLLFYYLLYSNYTKLRTQKHKAPPEAGGAWPFIGHLHLMKGGSSGPPHVNLGALADQHGPVFTIRLGVHRALVVSSWELAKELFTGLDMAVFSRPSMKAFKNLSDDFRMFGVSHYGTYWRRVRKLMSGELLSSRKLELLSNVRVSETAQSVNELYKLWEEKRDESGRVLVDMKQWFGDLNLNVILRMVVGKRYSGSGADAEESRRYREVMRNFHKYIGELFVVAEAMPYLGWLNAGGFEKKLRKTAEELEGIVGGWVAEHKDKEYSGEDQRTPQDFMDIMLSVVQSADLQDQYDADTIIKATCEVG</sequence>
<reference evidence="8" key="2">
    <citation type="journal article" date="2024" name="Plant">
        <title>Genomic evolution and insights into agronomic trait innovations of Sesamum species.</title>
        <authorList>
            <person name="Miao H."/>
            <person name="Wang L."/>
            <person name="Qu L."/>
            <person name="Liu H."/>
            <person name="Sun Y."/>
            <person name="Le M."/>
            <person name="Wang Q."/>
            <person name="Wei S."/>
            <person name="Zheng Y."/>
            <person name="Lin W."/>
            <person name="Duan Y."/>
            <person name="Cao H."/>
            <person name="Xiong S."/>
            <person name="Wang X."/>
            <person name="Wei L."/>
            <person name="Li C."/>
            <person name="Ma Q."/>
            <person name="Ju M."/>
            <person name="Zhao R."/>
            <person name="Li G."/>
            <person name="Mu C."/>
            <person name="Tian Q."/>
            <person name="Mei H."/>
            <person name="Zhang T."/>
            <person name="Gao T."/>
            <person name="Zhang H."/>
        </authorList>
    </citation>
    <scope>NUCLEOTIDE SEQUENCE</scope>
    <source>
        <strain evidence="8">G02</strain>
    </source>
</reference>
<feature type="transmembrane region" description="Helical" evidence="7">
    <location>
        <begin position="86"/>
        <end position="104"/>
    </location>
</feature>
<dbReference type="InterPro" id="IPR036396">
    <property type="entry name" value="Cyt_P450_sf"/>
</dbReference>
<dbReference type="InterPro" id="IPR002401">
    <property type="entry name" value="Cyt_P450_E_grp-I"/>
</dbReference>
<dbReference type="PANTHER" id="PTHR47947:SF39">
    <property type="entry name" value="CYTOCHROME P450"/>
    <property type="match status" value="1"/>
</dbReference>
<dbReference type="InterPro" id="IPR050651">
    <property type="entry name" value="Plant_Cytochrome_P450_Monoox"/>
</dbReference>
<dbReference type="GO" id="GO:0016020">
    <property type="term" value="C:membrane"/>
    <property type="evidence" value="ECO:0007669"/>
    <property type="project" value="UniProtKB-SubCell"/>
</dbReference>
<keyword evidence="7" id="KW-1133">Transmembrane helix</keyword>
<evidence type="ECO:0000256" key="6">
    <source>
        <dbReference type="ARBA" id="ARBA00023033"/>
    </source>
</evidence>
<keyword evidence="7" id="KW-0472">Membrane</keyword>
<proteinExistence type="predicted"/>
<gene>
    <name evidence="8" type="ORF">Sradi_4573700</name>
</gene>
<keyword evidence="4" id="KW-0560">Oxidoreductase</keyword>
<feature type="transmembrane region" description="Helical" evidence="7">
    <location>
        <begin position="46"/>
        <end position="65"/>
    </location>
</feature>
<organism evidence="8">
    <name type="scientific">Sesamum radiatum</name>
    <name type="common">Black benniseed</name>
    <dbReference type="NCBI Taxonomy" id="300843"/>
    <lineage>
        <taxon>Eukaryota</taxon>
        <taxon>Viridiplantae</taxon>
        <taxon>Streptophyta</taxon>
        <taxon>Embryophyta</taxon>
        <taxon>Tracheophyta</taxon>
        <taxon>Spermatophyta</taxon>
        <taxon>Magnoliopsida</taxon>
        <taxon>eudicotyledons</taxon>
        <taxon>Gunneridae</taxon>
        <taxon>Pentapetalae</taxon>
        <taxon>asterids</taxon>
        <taxon>lamiids</taxon>
        <taxon>Lamiales</taxon>
        <taxon>Pedaliaceae</taxon>
        <taxon>Sesamum</taxon>
    </lineage>
</organism>
<dbReference type="PANTHER" id="PTHR47947">
    <property type="entry name" value="CYTOCHROME P450 82C3-RELATED"/>
    <property type="match status" value="1"/>
</dbReference>